<geneLocation type="plasmid" evidence="1 2">
    <name>pBB1</name>
</geneLocation>
<reference evidence="1 2" key="1">
    <citation type="journal article" date="2011" name="J. Bacteriol.">
        <title>Complete genome sequence of the type strain Cupriavidus necator N-1.</title>
        <authorList>
            <person name="Poehlein A."/>
            <person name="Kusian B."/>
            <person name="Friedrich B."/>
            <person name="Daniel R."/>
            <person name="Bowien B."/>
        </authorList>
    </citation>
    <scope>NUCLEOTIDE SEQUENCE [LARGE SCALE GENOMIC DNA]</scope>
    <source>
        <strain evidence="2">ATCC 43291 / DSM 13513 / CCUG 52238 / LMG 8453 / N-1</strain>
        <plasmid evidence="1 2">pBB1</plasmid>
    </source>
</reference>
<dbReference type="Proteomes" id="UP000006798">
    <property type="component" value="Plasmid pBB1"/>
</dbReference>
<proteinExistence type="predicted"/>
<dbReference type="KEGG" id="cnc:CNE_BB1p07280"/>
<gene>
    <name evidence="1" type="ordered locus">CNE_BB1p07280</name>
</gene>
<evidence type="ECO:0000313" key="1">
    <source>
        <dbReference type="EMBL" id="AEI82145.1"/>
    </source>
</evidence>
<dbReference type="EMBL" id="CP002879">
    <property type="protein sequence ID" value="AEI82145.1"/>
    <property type="molecule type" value="Genomic_DNA"/>
</dbReference>
<keyword evidence="1" id="KW-0614">Plasmid</keyword>
<protein>
    <submittedName>
        <fullName evidence="1">Uncharacterized protein</fullName>
    </submittedName>
</protein>
<name>F8GXS5_CUPNN</name>
<organism evidence="1 2">
    <name type="scientific">Cupriavidus necator (strain ATCC 43291 / DSM 13513 / CCUG 52238 / LMG 8453 / N-1)</name>
    <name type="common">Ralstonia eutropha</name>
    <dbReference type="NCBI Taxonomy" id="1042878"/>
    <lineage>
        <taxon>Bacteria</taxon>
        <taxon>Pseudomonadati</taxon>
        <taxon>Pseudomonadota</taxon>
        <taxon>Betaproteobacteria</taxon>
        <taxon>Burkholderiales</taxon>
        <taxon>Burkholderiaceae</taxon>
        <taxon>Cupriavidus</taxon>
    </lineage>
</organism>
<dbReference type="HOGENOM" id="CLU_2952672_0_0_4"/>
<accession>F8GXS5</accession>
<dbReference type="AlphaFoldDB" id="F8GXS5"/>
<sequence length="59" mass="5803">MAGMGVGMVRVSPQATGTLDVIGLLDGIRAGTREAAPSGITPAGAEVSNGYWSGQPGIC</sequence>
<evidence type="ECO:0000313" key="2">
    <source>
        <dbReference type="Proteomes" id="UP000006798"/>
    </source>
</evidence>